<gene>
    <name evidence="2" type="ORF">M9Y10_006506</name>
</gene>
<evidence type="ECO:0000313" key="3">
    <source>
        <dbReference type="Proteomes" id="UP001470230"/>
    </source>
</evidence>
<keyword evidence="3" id="KW-1185">Reference proteome</keyword>
<dbReference type="Proteomes" id="UP001470230">
    <property type="component" value="Unassembled WGS sequence"/>
</dbReference>
<evidence type="ECO:0008006" key="4">
    <source>
        <dbReference type="Google" id="ProtNLM"/>
    </source>
</evidence>
<protein>
    <recommendedName>
        <fullName evidence="4">Viral A-type inclusion protein</fullName>
    </recommendedName>
</protein>
<accession>A0ABR2JFT7</accession>
<comment type="caution">
    <text evidence="2">The sequence shown here is derived from an EMBL/GenBank/DDBJ whole genome shotgun (WGS) entry which is preliminary data.</text>
</comment>
<feature type="coiled-coil region" evidence="1">
    <location>
        <begin position="184"/>
        <end position="246"/>
    </location>
</feature>
<feature type="coiled-coil region" evidence="1">
    <location>
        <begin position="73"/>
        <end position="114"/>
    </location>
</feature>
<organism evidence="2 3">
    <name type="scientific">Tritrichomonas musculus</name>
    <dbReference type="NCBI Taxonomy" id="1915356"/>
    <lineage>
        <taxon>Eukaryota</taxon>
        <taxon>Metamonada</taxon>
        <taxon>Parabasalia</taxon>
        <taxon>Tritrichomonadida</taxon>
        <taxon>Tritrichomonadidae</taxon>
        <taxon>Tritrichomonas</taxon>
    </lineage>
</organism>
<name>A0ABR2JFT7_9EUKA</name>
<proteinExistence type="predicted"/>
<keyword evidence="1" id="KW-0175">Coiled coil</keyword>
<sequence>MDYLKLDIGQGEDESGPNRWQYCGQIQGIDDLNSMKLPKIDYQNLKLSQAQVDKVKYLNQQIVSLGDMVEPPRNEADEQIKHINKEINNLFMQINEYTNQIQEQYDKRNEYVNTNNPDVVNYEEVQGHLFELLSKRNLLKQEIQINEKLLHSLQSKSKKSAQNNSSQSQPADVEATLQSLYDSLTQVNDDIAQYSEKRESVKDQKESLKTETKQFSNQIKMLKDKIADLKEKVQQKKAEKDQIIIDYNQRFDDFKNKINQKCKLECELNKILLEAESQNSNG</sequence>
<reference evidence="2 3" key="1">
    <citation type="submission" date="2024-04" db="EMBL/GenBank/DDBJ databases">
        <title>Tritrichomonas musculus Genome.</title>
        <authorList>
            <person name="Alves-Ferreira E."/>
            <person name="Grigg M."/>
            <person name="Lorenzi H."/>
            <person name="Galac M."/>
        </authorList>
    </citation>
    <scope>NUCLEOTIDE SEQUENCE [LARGE SCALE GENOMIC DNA]</scope>
    <source>
        <strain evidence="2 3">EAF2021</strain>
    </source>
</reference>
<evidence type="ECO:0000256" key="1">
    <source>
        <dbReference type="SAM" id="Coils"/>
    </source>
</evidence>
<evidence type="ECO:0000313" key="2">
    <source>
        <dbReference type="EMBL" id="KAK8876311.1"/>
    </source>
</evidence>
<dbReference type="EMBL" id="JAPFFF010000012">
    <property type="protein sequence ID" value="KAK8876311.1"/>
    <property type="molecule type" value="Genomic_DNA"/>
</dbReference>